<feature type="compositionally biased region" description="Basic and acidic residues" evidence="1">
    <location>
        <begin position="556"/>
        <end position="573"/>
    </location>
</feature>
<name>A0AA38TWB0_9ASTR</name>
<proteinExistence type="predicted"/>
<evidence type="ECO:0000256" key="1">
    <source>
        <dbReference type="SAM" id="MobiDB-lite"/>
    </source>
</evidence>
<dbReference type="EMBL" id="JARYMX010000003">
    <property type="protein sequence ID" value="KAJ9557933.1"/>
    <property type="molecule type" value="Genomic_DNA"/>
</dbReference>
<feature type="signal peptide" evidence="2">
    <location>
        <begin position="1"/>
        <end position="24"/>
    </location>
</feature>
<feature type="region of interest" description="Disordered" evidence="1">
    <location>
        <begin position="516"/>
        <end position="573"/>
    </location>
</feature>
<feature type="region of interest" description="Disordered" evidence="1">
    <location>
        <begin position="351"/>
        <end position="374"/>
    </location>
</feature>
<organism evidence="3 4">
    <name type="scientific">Centaurea solstitialis</name>
    <name type="common">yellow star-thistle</name>
    <dbReference type="NCBI Taxonomy" id="347529"/>
    <lineage>
        <taxon>Eukaryota</taxon>
        <taxon>Viridiplantae</taxon>
        <taxon>Streptophyta</taxon>
        <taxon>Embryophyta</taxon>
        <taxon>Tracheophyta</taxon>
        <taxon>Spermatophyta</taxon>
        <taxon>Magnoliopsida</taxon>
        <taxon>eudicotyledons</taxon>
        <taxon>Gunneridae</taxon>
        <taxon>Pentapetalae</taxon>
        <taxon>asterids</taxon>
        <taxon>campanulids</taxon>
        <taxon>Asterales</taxon>
        <taxon>Asteraceae</taxon>
        <taxon>Carduoideae</taxon>
        <taxon>Cardueae</taxon>
        <taxon>Centaureinae</taxon>
        <taxon>Centaurea</taxon>
    </lineage>
</organism>
<evidence type="ECO:0000313" key="3">
    <source>
        <dbReference type="EMBL" id="KAJ9557933.1"/>
    </source>
</evidence>
<comment type="caution">
    <text evidence="3">The sequence shown here is derived from an EMBL/GenBank/DDBJ whole genome shotgun (WGS) entry which is preliminary data.</text>
</comment>
<feature type="chain" id="PRO_5041252903" evidence="2">
    <location>
        <begin position="25"/>
        <end position="618"/>
    </location>
</feature>
<reference evidence="3" key="1">
    <citation type="submission" date="2023-03" db="EMBL/GenBank/DDBJ databases">
        <title>Chromosome-scale reference genome and RAD-based genetic map of yellow starthistle (Centaurea solstitialis) reveal putative structural variation and QTLs associated with invader traits.</title>
        <authorList>
            <person name="Reatini B."/>
            <person name="Cang F.A."/>
            <person name="Jiang Q."/>
            <person name="Mckibben M.T.W."/>
            <person name="Barker M.S."/>
            <person name="Rieseberg L.H."/>
            <person name="Dlugosch K.M."/>
        </authorList>
    </citation>
    <scope>NUCLEOTIDE SEQUENCE</scope>
    <source>
        <strain evidence="3">CAN-66</strain>
        <tissue evidence="3">Leaf</tissue>
    </source>
</reference>
<keyword evidence="2" id="KW-0732">Signal</keyword>
<gene>
    <name evidence="3" type="ORF">OSB04_012547</name>
</gene>
<evidence type="ECO:0000313" key="4">
    <source>
        <dbReference type="Proteomes" id="UP001172457"/>
    </source>
</evidence>
<dbReference type="AlphaFoldDB" id="A0AA38TWB0"/>
<dbReference type="Proteomes" id="UP001172457">
    <property type="component" value="Chromosome 3"/>
</dbReference>
<protein>
    <submittedName>
        <fullName evidence="3">Uncharacterized protein</fullName>
    </submittedName>
</protein>
<accession>A0AA38TWB0</accession>
<evidence type="ECO:0000256" key="2">
    <source>
        <dbReference type="SAM" id="SignalP"/>
    </source>
</evidence>
<keyword evidence="4" id="KW-1185">Reference proteome</keyword>
<sequence length="618" mass="69665">MVSRCRLLSLLDLLDVSLITLSNASQTSGLCFASISSSVCCGGLPSPQVSFDVLVTKLTAFFLPKSVSLLPMKSSPSDKEGRSRKFRNVPLVGLASRDGIMSEYGNHLGFPNQEDGGSRRKRTKDDSRGFYVKSTAGLFCTPPAAFVRLNIGAVTRKCPTPPHSTFDQNTSSELVRMVRHYQRIIDLAQAGHSNDDDTPLWLLAKEGQEISPVEVDNHDAADHSRLHAKRELLTMKDLLTKLENAIVNLREVGKAMLRDGLPINLFRNLRKKHDEVEDLPPTKESVIKEPVQQLVKEAEKPAKIIMTEPEHQIPNETKGKSYPWMDVTTDTESDDWFWDDLECFLQEDGQPKAPKEEVPISQPSTNDLKKVMPKIPKTPEPVLEAVCQKQISSEPQQRVNHLKDLGLRYHRSKIRYKCGTRSAKKTGKHPSGIRYDSTLGYPHKDKSLNLEFLALGGGTKQLENQNEISWNELSYLDPQTKQCELKVQKIIQLLANQLPDTFTDIKKVTKSHVPAANAPIKINVPEGQNNKSRARQKRGRPLDSKDKNPRKKKGANHLDGHIEVNETPEKSPEETLDMMVLEEPQVLENKEISINYSMSRKVWNRDKTDVDDIFIIKR</sequence>